<protein>
    <submittedName>
        <fullName evidence="2">Uncharacterized protein</fullName>
    </submittedName>
</protein>
<organism evidence="2 3">
    <name type="scientific">Elysia marginata</name>
    <dbReference type="NCBI Taxonomy" id="1093978"/>
    <lineage>
        <taxon>Eukaryota</taxon>
        <taxon>Metazoa</taxon>
        <taxon>Spiralia</taxon>
        <taxon>Lophotrochozoa</taxon>
        <taxon>Mollusca</taxon>
        <taxon>Gastropoda</taxon>
        <taxon>Heterobranchia</taxon>
        <taxon>Euthyneura</taxon>
        <taxon>Panpulmonata</taxon>
        <taxon>Sacoglossa</taxon>
        <taxon>Placobranchoidea</taxon>
        <taxon>Plakobranchidae</taxon>
        <taxon>Elysia</taxon>
    </lineage>
</organism>
<dbReference type="EMBL" id="BMAT01006687">
    <property type="protein sequence ID" value="GFS18031.1"/>
    <property type="molecule type" value="Genomic_DNA"/>
</dbReference>
<dbReference type="AlphaFoldDB" id="A0AAV4J6K1"/>
<keyword evidence="1" id="KW-1133">Transmembrane helix</keyword>
<keyword evidence="3" id="KW-1185">Reference proteome</keyword>
<evidence type="ECO:0000313" key="2">
    <source>
        <dbReference type="EMBL" id="GFS18031.1"/>
    </source>
</evidence>
<evidence type="ECO:0000313" key="3">
    <source>
        <dbReference type="Proteomes" id="UP000762676"/>
    </source>
</evidence>
<name>A0AAV4J6K1_9GAST</name>
<keyword evidence="1" id="KW-0472">Membrane</keyword>
<sequence>MNSFFQRQGNKYRGRPITQIVLMMTEVAFKDDSNHRFKDSNKMKTLAYAIFLGLLAAFTFCDICFEPVSESQVILPLKGIEVYAAYNYTKGLIVFTNANSPVGSDYYMIDLVNNITFIRTSIVGCIKFPGYTEVFSQCLPHNAQYLQTIDEYDLYYVWRPGGLDWLDGVTLDEDTGFYQRFISLYGQGRALDVGITIQNNIGVSDPAVFNRNTSDCKWSYSK</sequence>
<feature type="transmembrane region" description="Helical" evidence="1">
    <location>
        <begin position="46"/>
        <end position="68"/>
    </location>
</feature>
<accession>A0AAV4J6K1</accession>
<proteinExistence type="predicted"/>
<reference evidence="2 3" key="1">
    <citation type="journal article" date="2021" name="Elife">
        <title>Chloroplast acquisition without the gene transfer in kleptoplastic sea slugs, Plakobranchus ocellatus.</title>
        <authorList>
            <person name="Maeda T."/>
            <person name="Takahashi S."/>
            <person name="Yoshida T."/>
            <person name="Shimamura S."/>
            <person name="Takaki Y."/>
            <person name="Nagai Y."/>
            <person name="Toyoda A."/>
            <person name="Suzuki Y."/>
            <person name="Arimoto A."/>
            <person name="Ishii H."/>
            <person name="Satoh N."/>
            <person name="Nishiyama T."/>
            <person name="Hasebe M."/>
            <person name="Maruyama T."/>
            <person name="Minagawa J."/>
            <person name="Obokata J."/>
            <person name="Shigenobu S."/>
        </authorList>
    </citation>
    <scope>NUCLEOTIDE SEQUENCE [LARGE SCALE GENOMIC DNA]</scope>
</reference>
<keyword evidence="1" id="KW-0812">Transmembrane</keyword>
<evidence type="ECO:0000256" key="1">
    <source>
        <dbReference type="SAM" id="Phobius"/>
    </source>
</evidence>
<gene>
    <name evidence="2" type="ORF">ElyMa_003254000</name>
</gene>
<dbReference type="Proteomes" id="UP000762676">
    <property type="component" value="Unassembled WGS sequence"/>
</dbReference>
<comment type="caution">
    <text evidence="2">The sequence shown here is derived from an EMBL/GenBank/DDBJ whole genome shotgun (WGS) entry which is preliminary data.</text>
</comment>